<dbReference type="Pfam" id="PF00378">
    <property type="entry name" value="ECH_1"/>
    <property type="match status" value="1"/>
</dbReference>
<reference evidence="2" key="1">
    <citation type="submission" date="2018-05" db="EMBL/GenBank/DDBJ databases">
        <authorList>
            <person name="Lanie J.A."/>
            <person name="Ng W.-L."/>
            <person name="Kazmierczak K.M."/>
            <person name="Andrzejewski T.M."/>
            <person name="Davidsen T.M."/>
            <person name="Wayne K.J."/>
            <person name="Tettelin H."/>
            <person name="Glass J.I."/>
            <person name="Rusch D."/>
            <person name="Podicherti R."/>
            <person name="Tsui H.-C.T."/>
            <person name="Winkler M.E."/>
        </authorList>
    </citation>
    <scope>NUCLEOTIDE SEQUENCE</scope>
</reference>
<dbReference type="Gene3D" id="1.10.12.10">
    <property type="entry name" value="Lyase 2-enoyl-coa Hydratase, Chain A, domain 2"/>
    <property type="match status" value="1"/>
</dbReference>
<proteinExistence type="inferred from homology"/>
<evidence type="ECO:0000313" key="2">
    <source>
        <dbReference type="EMBL" id="SVA91129.1"/>
    </source>
</evidence>
<name>A0A381ZPH0_9ZZZZ</name>
<gene>
    <name evidence="2" type="ORF">METZ01_LOCUS143983</name>
</gene>
<evidence type="ECO:0008006" key="3">
    <source>
        <dbReference type="Google" id="ProtNLM"/>
    </source>
</evidence>
<evidence type="ECO:0000256" key="1">
    <source>
        <dbReference type="ARBA" id="ARBA00005254"/>
    </source>
</evidence>
<accession>A0A381ZPH0</accession>
<dbReference type="InterPro" id="IPR029045">
    <property type="entry name" value="ClpP/crotonase-like_dom_sf"/>
</dbReference>
<protein>
    <recommendedName>
        <fullName evidence="3">Enoyl-CoA hydratase</fullName>
    </recommendedName>
</protein>
<dbReference type="InterPro" id="IPR001753">
    <property type="entry name" value="Enoyl-CoA_hydra/iso"/>
</dbReference>
<dbReference type="Gene3D" id="3.90.226.10">
    <property type="entry name" value="2-enoyl-CoA Hydratase, Chain A, domain 1"/>
    <property type="match status" value="1"/>
</dbReference>
<dbReference type="AlphaFoldDB" id="A0A381ZPH0"/>
<dbReference type="CDD" id="cd06558">
    <property type="entry name" value="crotonase-like"/>
    <property type="match status" value="1"/>
</dbReference>
<dbReference type="EMBL" id="UINC01022136">
    <property type="protein sequence ID" value="SVA91129.1"/>
    <property type="molecule type" value="Genomic_DNA"/>
</dbReference>
<dbReference type="SUPFAM" id="SSF52096">
    <property type="entry name" value="ClpP/crotonase"/>
    <property type="match status" value="1"/>
</dbReference>
<dbReference type="PANTHER" id="PTHR42964:SF1">
    <property type="entry name" value="POLYKETIDE BIOSYNTHESIS ENOYL-COA HYDRATASE PKSH-RELATED"/>
    <property type="match status" value="1"/>
</dbReference>
<dbReference type="PANTHER" id="PTHR42964">
    <property type="entry name" value="ENOYL-COA HYDRATASE"/>
    <property type="match status" value="1"/>
</dbReference>
<sequence length="272" mass="30967">MNFYNKKDIQNIKSYRFDFIEISEDNHVFTITLNRPEKKNALHPQMTNEIAFAMHYAHFNNSVWIVVFKANGDTFCAGADLNAMMGNVEPHNSTIPVPEKEILMGDLFNAISKPTISVVEKNVYAGGFLILAGCLYVIADKNLRFSLPEVKRGLFPMQVMASLIQVMQPRKVLDWCVRGYSISSMQAKEYGLVTHLSTQDNIDIELSNLIKEILDNSPTAIRLGIEAYNYITNKPDQHQYLLEMLNKAIKSNDAKEGISAFKEKRKPNWKGR</sequence>
<organism evidence="2">
    <name type="scientific">marine metagenome</name>
    <dbReference type="NCBI Taxonomy" id="408172"/>
    <lineage>
        <taxon>unclassified sequences</taxon>
        <taxon>metagenomes</taxon>
        <taxon>ecological metagenomes</taxon>
    </lineage>
</organism>
<comment type="similarity">
    <text evidence="1">Belongs to the enoyl-CoA hydratase/isomerase family.</text>
</comment>
<dbReference type="InterPro" id="IPR014748">
    <property type="entry name" value="Enoyl-CoA_hydra_C"/>
</dbReference>
<dbReference type="InterPro" id="IPR051683">
    <property type="entry name" value="Enoyl-CoA_Hydratase/Isomerase"/>
</dbReference>